<name>W2SFM0_NECAM</name>
<organism evidence="1 2">
    <name type="scientific">Necator americanus</name>
    <name type="common">Human hookworm</name>
    <dbReference type="NCBI Taxonomy" id="51031"/>
    <lineage>
        <taxon>Eukaryota</taxon>
        <taxon>Metazoa</taxon>
        <taxon>Ecdysozoa</taxon>
        <taxon>Nematoda</taxon>
        <taxon>Chromadorea</taxon>
        <taxon>Rhabditida</taxon>
        <taxon>Rhabditina</taxon>
        <taxon>Rhabditomorpha</taxon>
        <taxon>Strongyloidea</taxon>
        <taxon>Ancylostomatidae</taxon>
        <taxon>Bunostominae</taxon>
        <taxon>Necator</taxon>
    </lineage>
</organism>
<dbReference type="AlphaFoldDB" id="W2SFM0"/>
<dbReference type="Proteomes" id="UP000053676">
    <property type="component" value="Unassembled WGS sequence"/>
</dbReference>
<evidence type="ECO:0000313" key="2">
    <source>
        <dbReference type="Proteomes" id="UP000053676"/>
    </source>
</evidence>
<evidence type="ECO:0000313" key="1">
    <source>
        <dbReference type="EMBL" id="ETN68308.1"/>
    </source>
</evidence>
<gene>
    <name evidence="1" type="ORF">NECAME_05674</name>
</gene>
<dbReference type="KEGG" id="nai:NECAME_05674"/>
<accession>W2SFM0</accession>
<proteinExistence type="predicted"/>
<sequence length="87" mass="10154">MVDSYSCELKKRTPEELQWIFKSVKIPGFSRVAGDRNGGEKEDFGQCLIGQSEFTSITSTCCLDRFNRWWISPRFSHVHRNFKNMST</sequence>
<keyword evidence="2" id="KW-1185">Reference proteome</keyword>
<reference evidence="2" key="1">
    <citation type="journal article" date="2014" name="Nat. Genet.">
        <title>Genome of the human hookworm Necator americanus.</title>
        <authorList>
            <person name="Tang Y.T."/>
            <person name="Gao X."/>
            <person name="Rosa B.A."/>
            <person name="Abubucker S."/>
            <person name="Hallsworth-Pepin K."/>
            <person name="Martin J."/>
            <person name="Tyagi R."/>
            <person name="Heizer E."/>
            <person name="Zhang X."/>
            <person name="Bhonagiri-Palsikar V."/>
            <person name="Minx P."/>
            <person name="Warren W.C."/>
            <person name="Wang Q."/>
            <person name="Zhan B."/>
            <person name="Hotez P.J."/>
            <person name="Sternberg P.W."/>
            <person name="Dougall A."/>
            <person name="Gaze S.T."/>
            <person name="Mulvenna J."/>
            <person name="Sotillo J."/>
            <person name="Ranganathan S."/>
            <person name="Rabelo E.M."/>
            <person name="Wilson R.K."/>
            <person name="Felgner P.L."/>
            <person name="Bethony J."/>
            <person name="Hawdon J.M."/>
            <person name="Gasser R.B."/>
            <person name="Loukas A."/>
            <person name="Mitreva M."/>
        </authorList>
    </citation>
    <scope>NUCLEOTIDE SEQUENCE [LARGE SCALE GENOMIC DNA]</scope>
</reference>
<dbReference type="EMBL" id="KI669288">
    <property type="protein sequence ID" value="ETN68308.1"/>
    <property type="molecule type" value="Genomic_DNA"/>
</dbReference>
<protein>
    <submittedName>
        <fullName evidence="1">Uncharacterized protein</fullName>
    </submittedName>
</protein>